<dbReference type="AlphaFoldDB" id="A0AAD6UMN0"/>
<accession>A0AAD6UMN0</accession>
<comment type="similarity">
    <text evidence="1">Belongs to the TEC1 family.</text>
</comment>
<dbReference type="Proteomes" id="UP001222325">
    <property type="component" value="Unassembled WGS sequence"/>
</dbReference>
<evidence type="ECO:0000256" key="1">
    <source>
        <dbReference type="ARBA" id="ARBA00008421"/>
    </source>
</evidence>
<evidence type="ECO:0000256" key="2">
    <source>
        <dbReference type="PROSITE-ProRule" id="PRU00505"/>
    </source>
</evidence>
<name>A0AAD6UMN0_9AGAR</name>
<dbReference type="Gene3D" id="6.10.20.40">
    <property type="entry name" value="TEA/ATTS domain"/>
    <property type="match status" value="1"/>
</dbReference>
<evidence type="ECO:0000313" key="5">
    <source>
        <dbReference type="EMBL" id="KAJ7103953.1"/>
    </source>
</evidence>
<dbReference type="InterPro" id="IPR038096">
    <property type="entry name" value="TEA/ATTS_sf"/>
</dbReference>
<dbReference type="Pfam" id="PF01285">
    <property type="entry name" value="TEA"/>
    <property type="match status" value="1"/>
</dbReference>
<evidence type="ECO:0000259" key="4">
    <source>
        <dbReference type="PROSITE" id="PS51088"/>
    </source>
</evidence>
<reference evidence="5" key="1">
    <citation type="submission" date="2023-03" db="EMBL/GenBank/DDBJ databases">
        <title>Massive genome expansion in bonnet fungi (Mycena s.s.) driven by repeated elements and novel gene families across ecological guilds.</title>
        <authorList>
            <consortium name="Lawrence Berkeley National Laboratory"/>
            <person name="Harder C.B."/>
            <person name="Miyauchi S."/>
            <person name="Viragh M."/>
            <person name="Kuo A."/>
            <person name="Thoen E."/>
            <person name="Andreopoulos B."/>
            <person name="Lu D."/>
            <person name="Skrede I."/>
            <person name="Drula E."/>
            <person name="Henrissat B."/>
            <person name="Morin E."/>
            <person name="Kohler A."/>
            <person name="Barry K."/>
            <person name="LaButti K."/>
            <person name="Morin E."/>
            <person name="Salamov A."/>
            <person name="Lipzen A."/>
            <person name="Mereny Z."/>
            <person name="Hegedus B."/>
            <person name="Baldrian P."/>
            <person name="Stursova M."/>
            <person name="Weitz H."/>
            <person name="Taylor A."/>
            <person name="Grigoriev I.V."/>
            <person name="Nagy L.G."/>
            <person name="Martin F."/>
            <person name="Kauserud H."/>
        </authorList>
    </citation>
    <scope>NUCLEOTIDE SEQUENCE</scope>
    <source>
        <strain evidence="5">CBHHK173m</strain>
    </source>
</reference>
<dbReference type="InterPro" id="IPR000818">
    <property type="entry name" value="TEA/ATTS_dom"/>
</dbReference>
<feature type="compositionally biased region" description="Low complexity" evidence="3">
    <location>
        <begin position="394"/>
        <end position="421"/>
    </location>
</feature>
<keyword evidence="6" id="KW-1185">Reference proteome</keyword>
<dbReference type="GO" id="GO:0003700">
    <property type="term" value="F:DNA-binding transcription factor activity"/>
    <property type="evidence" value="ECO:0007669"/>
    <property type="project" value="InterPro"/>
</dbReference>
<feature type="region of interest" description="Disordered" evidence="3">
    <location>
        <begin position="392"/>
        <end position="437"/>
    </location>
</feature>
<gene>
    <name evidence="5" type="ORF">B0H15DRAFT_807937</name>
</gene>
<evidence type="ECO:0000313" key="6">
    <source>
        <dbReference type="Proteomes" id="UP001222325"/>
    </source>
</evidence>
<feature type="domain" description="TEA" evidence="4">
    <location>
        <begin position="57"/>
        <end position="131"/>
    </location>
</feature>
<sequence>MAETSSAGSSTPSSPASDLPSPHSADELAWTGTAAQSQTTKDVLQSVLRVRKTWKTLRGGETVWPPALEAALVEGLEKYVPDDSRETRMLGRFPRRNRFLSDYIFAQTGTRRSAKQVGSRLQQLRESCGGPQLLHLLSPFREPAYCESAASSDSASALNSPVSPLPGDSLFGARPAPPPHTVIYIDILPPPTGAPDSLQRSSEHEHDPWPEAGAVVHASPHPRALAAINPTIAFTARAPLAAHSQFSVYSGDVLLHVERAALHLLSPPPPQADPAPPDALLYSTRLVPAYWDTILASPDPTRFTILQDVVRDDTAAAVFSATYKFRYGYPPDSWLPPPTSSPALVHHHYQKPEPWLLPSPSSPGGGPAPQPYTLPAAPSLYDGAAFWHPPAPRPYARAPSSSESASPPRRYPSPSRGRGASASDCFPSDLSNYVSYA</sequence>
<feature type="region of interest" description="Disordered" evidence="3">
    <location>
        <begin position="1"/>
        <end position="39"/>
    </location>
</feature>
<dbReference type="PROSITE" id="PS51088">
    <property type="entry name" value="TEA_2"/>
    <property type="match status" value="1"/>
</dbReference>
<feature type="DNA-binding region" description="TEA" evidence="2">
    <location>
        <begin position="57"/>
        <end position="131"/>
    </location>
</feature>
<comment type="caution">
    <text evidence="5">The sequence shown here is derived from an EMBL/GenBank/DDBJ whole genome shotgun (WGS) entry which is preliminary data.</text>
</comment>
<organism evidence="5 6">
    <name type="scientific">Mycena belliarum</name>
    <dbReference type="NCBI Taxonomy" id="1033014"/>
    <lineage>
        <taxon>Eukaryota</taxon>
        <taxon>Fungi</taxon>
        <taxon>Dikarya</taxon>
        <taxon>Basidiomycota</taxon>
        <taxon>Agaricomycotina</taxon>
        <taxon>Agaricomycetes</taxon>
        <taxon>Agaricomycetidae</taxon>
        <taxon>Agaricales</taxon>
        <taxon>Marasmiineae</taxon>
        <taxon>Mycenaceae</taxon>
        <taxon>Mycena</taxon>
    </lineage>
</organism>
<dbReference type="EMBL" id="JARJCN010000001">
    <property type="protein sequence ID" value="KAJ7103953.1"/>
    <property type="molecule type" value="Genomic_DNA"/>
</dbReference>
<feature type="region of interest" description="Disordered" evidence="3">
    <location>
        <begin position="355"/>
        <end position="374"/>
    </location>
</feature>
<dbReference type="SMART" id="SM00426">
    <property type="entry name" value="TEA"/>
    <property type="match status" value="1"/>
</dbReference>
<feature type="compositionally biased region" description="Low complexity" evidence="3">
    <location>
        <begin position="1"/>
        <end position="23"/>
    </location>
</feature>
<evidence type="ECO:0000256" key="3">
    <source>
        <dbReference type="SAM" id="MobiDB-lite"/>
    </source>
</evidence>
<feature type="compositionally biased region" description="Pro residues" evidence="3">
    <location>
        <begin position="355"/>
        <end position="372"/>
    </location>
</feature>
<proteinExistence type="inferred from homology"/>
<protein>
    <recommendedName>
        <fullName evidence="4">TEA domain-containing protein</fullName>
    </recommendedName>
</protein>